<feature type="binding site" evidence="9">
    <location>
        <position position="69"/>
    </location>
    <ligand>
        <name>S-adenosyl-L-methionine</name>
        <dbReference type="ChEBI" id="CHEBI:59789"/>
    </ligand>
</feature>
<gene>
    <name evidence="9 10" type="primary">trmB</name>
    <name evidence="10" type="ORF">D0435_08530</name>
</gene>
<feature type="binding site" evidence="9">
    <location>
        <position position="154"/>
    </location>
    <ligand>
        <name>substrate</name>
    </ligand>
</feature>
<accession>A0A845QJD4</accession>
<dbReference type="GO" id="GO:0043527">
    <property type="term" value="C:tRNA methyltransferase complex"/>
    <property type="evidence" value="ECO:0007669"/>
    <property type="project" value="TreeGrafter"/>
</dbReference>
<dbReference type="InterPro" id="IPR055361">
    <property type="entry name" value="tRNA_methyltr_TrmB_bact"/>
</dbReference>
<dbReference type="Pfam" id="PF02390">
    <property type="entry name" value="Methyltransf_4"/>
    <property type="match status" value="1"/>
</dbReference>
<dbReference type="Proteomes" id="UP000446866">
    <property type="component" value="Unassembled WGS sequence"/>
</dbReference>
<dbReference type="NCBIfam" id="NF001080">
    <property type="entry name" value="PRK00121.2-2"/>
    <property type="match status" value="1"/>
</dbReference>
<evidence type="ECO:0000313" key="11">
    <source>
        <dbReference type="Proteomes" id="UP000446866"/>
    </source>
</evidence>
<dbReference type="SUPFAM" id="SSF53335">
    <property type="entry name" value="S-adenosyl-L-methionine-dependent methyltransferases"/>
    <property type="match status" value="1"/>
</dbReference>
<dbReference type="InterPro" id="IPR029063">
    <property type="entry name" value="SAM-dependent_MTases_sf"/>
</dbReference>
<feature type="binding site" evidence="9">
    <location>
        <begin position="192"/>
        <end position="195"/>
    </location>
    <ligand>
        <name>substrate</name>
    </ligand>
</feature>
<feature type="binding site" evidence="9">
    <location>
        <position position="118"/>
    </location>
    <ligand>
        <name>S-adenosyl-L-methionine</name>
        <dbReference type="ChEBI" id="CHEBI:59789"/>
    </ligand>
</feature>
<comment type="function">
    <text evidence="2 9">Catalyzes the formation of N(7)-methylguanine at position 46 (m7G46) in tRNA.</text>
</comment>
<dbReference type="HAMAP" id="MF_01057">
    <property type="entry name" value="tRNA_methyltr_TrmB"/>
    <property type="match status" value="1"/>
</dbReference>
<keyword evidence="5 9" id="KW-0949">S-adenosyl-L-methionine</keyword>
<keyword evidence="11" id="KW-1185">Reference proteome</keyword>
<dbReference type="RefSeq" id="WP_160201980.1">
    <property type="nucleotide sequence ID" value="NZ_QXWK01000014.1"/>
</dbReference>
<keyword evidence="6 9" id="KW-0819">tRNA processing</keyword>
<dbReference type="PANTHER" id="PTHR23417:SF14">
    <property type="entry name" value="PENTACOTRIPEPTIDE-REPEAT REGION OF PRORP DOMAIN-CONTAINING PROTEIN"/>
    <property type="match status" value="1"/>
</dbReference>
<reference evidence="10 11" key="1">
    <citation type="submission" date="2018-08" db="EMBL/GenBank/DDBJ databases">
        <title>Murine metabolic-syndrome-specific gut microbial biobank.</title>
        <authorList>
            <person name="Liu C."/>
        </authorList>
    </citation>
    <scope>NUCLEOTIDE SEQUENCE [LARGE SCALE GENOMIC DNA]</scope>
    <source>
        <strain evidence="10 11">28</strain>
    </source>
</reference>
<evidence type="ECO:0000256" key="9">
    <source>
        <dbReference type="HAMAP-Rule" id="MF_01057"/>
    </source>
</evidence>
<keyword evidence="3 9" id="KW-0489">Methyltransferase</keyword>
<dbReference type="EC" id="2.1.1.33" evidence="9"/>
<comment type="catalytic activity">
    <reaction evidence="1 9">
        <text>guanosine(46) in tRNA + S-adenosyl-L-methionine = N(7)-methylguanosine(46) in tRNA + S-adenosyl-L-homocysteine</text>
        <dbReference type="Rhea" id="RHEA:42708"/>
        <dbReference type="Rhea" id="RHEA-COMP:10188"/>
        <dbReference type="Rhea" id="RHEA-COMP:10189"/>
        <dbReference type="ChEBI" id="CHEBI:57856"/>
        <dbReference type="ChEBI" id="CHEBI:59789"/>
        <dbReference type="ChEBI" id="CHEBI:74269"/>
        <dbReference type="ChEBI" id="CHEBI:74480"/>
        <dbReference type="EC" id="2.1.1.33"/>
    </reaction>
</comment>
<dbReference type="GO" id="GO:0008176">
    <property type="term" value="F:tRNA (guanine(46)-N7)-methyltransferase activity"/>
    <property type="evidence" value="ECO:0007669"/>
    <property type="project" value="UniProtKB-UniRule"/>
</dbReference>
<comment type="similarity">
    <text evidence="8 9">Belongs to the class I-like SAM-binding methyltransferase superfamily. TrmB family.</text>
</comment>
<dbReference type="UniPathway" id="UPA00989"/>
<dbReference type="NCBIfam" id="TIGR00091">
    <property type="entry name" value="tRNA (guanosine(46)-N7)-methyltransferase TrmB"/>
    <property type="match status" value="1"/>
</dbReference>
<evidence type="ECO:0000256" key="1">
    <source>
        <dbReference type="ARBA" id="ARBA00000142"/>
    </source>
</evidence>
<evidence type="ECO:0000256" key="5">
    <source>
        <dbReference type="ARBA" id="ARBA00022691"/>
    </source>
</evidence>
<evidence type="ECO:0000256" key="4">
    <source>
        <dbReference type="ARBA" id="ARBA00022679"/>
    </source>
</evidence>
<organism evidence="10 11">
    <name type="scientific">Anaerotruncus colihominis</name>
    <dbReference type="NCBI Taxonomy" id="169435"/>
    <lineage>
        <taxon>Bacteria</taxon>
        <taxon>Bacillati</taxon>
        <taxon>Bacillota</taxon>
        <taxon>Clostridia</taxon>
        <taxon>Eubacteriales</taxon>
        <taxon>Oscillospiraceae</taxon>
        <taxon>Anaerotruncus</taxon>
    </lineage>
</organism>
<name>A0A845QJD4_9FIRM</name>
<comment type="caution">
    <text evidence="9">Lacks conserved residue(s) required for the propagation of feature annotation.</text>
</comment>
<keyword evidence="4 9" id="KW-0808">Transferase</keyword>
<comment type="caution">
    <text evidence="10">The sequence shown here is derived from an EMBL/GenBank/DDBJ whole genome shotgun (WGS) entry which is preliminary data.</text>
</comment>
<sequence length="212" mass="24414">MRQRKIKDIDNKLAAYGAFTVPIPAANKGKWQEIFGNHNPIYLEIGCGKGQFITEMAKKYPDRNFVAIEGHQSVVLRAFEKADADQIANVRFVLEYVKDIREFFADGELAGVYLNFSDPWPKDRHAKRRLTYGKRLQQYRQIICAGGSICFKTDNEGLFTFTLEQIEEENLEILEMSRDLHASEFAAENITTEYEDKFAKTGKNINYVKIRA</sequence>
<evidence type="ECO:0000256" key="2">
    <source>
        <dbReference type="ARBA" id="ARBA00003015"/>
    </source>
</evidence>
<evidence type="ECO:0000256" key="3">
    <source>
        <dbReference type="ARBA" id="ARBA00022603"/>
    </source>
</evidence>
<comment type="pathway">
    <text evidence="7 9">tRNA modification; N(7)-methylguanine-tRNA biosynthesis.</text>
</comment>
<dbReference type="PROSITE" id="PS51625">
    <property type="entry name" value="SAM_MT_TRMB"/>
    <property type="match status" value="1"/>
</dbReference>
<feature type="binding site" evidence="9">
    <location>
        <position position="122"/>
    </location>
    <ligand>
        <name>substrate</name>
    </ligand>
</feature>
<evidence type="ECO:0000313" key="10">
    <source>
        <dbReference type="EMBL" id="NBH61696.1"/>
    </source>
</evidence>
<evidence type="ECO:0000256" key="8">
    <source>
        <dbReference type="ARBA" id="ARBA00060767"/>
    </source>
</evidence>
<evidence type="ECO:0000256" key="6">
    <source>
        <dbReference type="ARBA" id="ARBA00022694"/>
    </source>
</evidence>
<dbReference type="PANTHER" id="PTHR23417">
    <property type="entry name" value="3-DEOXY-D-MANNO-OCTULOSONIC-ACID TRANSFERASE/TRNA GUANINE-N 7 - -METHYLTRANSFERASE"/>
    <property type="match status" value="1"/>
</dbReference>
<dbReference type="Gene3D" id="3.40.50.150">
    <property type="entry name" value="Vaccinia Virus protein VP39"/>
    <property type="match status" value="1"/>
</dbReference>
<dbReference type="InterPro" id="IPR003358">
    <property type="entry name" value="tRNA_(Gua-N-7)_MeTrfase_Trmb"/>
</dbReference>
<proteinExistence type="inferred from homology"/>
<protein>
    <recommendedName>
        <fullName evidence="9">tRNA (guanine-N(7)-)-methyltransferase</fullName>
        <ecNumber evidence="9">2.1.1.33</ecNumber>
    </recommendedName>
    <alternativeName>
        <fullName evidence="9">tRNA (guanine(46)-N(7))-methyltransferase</fullName>
    </alternativeName>
    <alternativeName>
        <fullName evidence="9">tRNA(m7G46)-methyltransferase</fullName>
    </alternativeName>
</protein>
<dbReference type="EMBL" id="QXWK01000014">
    <property type="protein sequence ID" value="NBH61696.1"/>
    <property type="molecule type" value="Genomic_DNA"/>
</dbReference>
<dbReference type="CDD" id="cd02440">
    <property type="entry name" value="AdoMet_MTases"/>
    <property type="match status" value="1"/>
</dbReference>
<dbReference type="AlphaFoldDB" id="A0A845QJD4"/>
<evidence type="ECO:0000256" key="7">
    <source>
        <dbReference type="ARBA" id="ARBA00060552"/>
    </source>
</evidence>
<dbReference type="FunFam" id="3.40.50.150:FF:000035">
    <property type="entry name" value="tRNA (guanine-N(7)-)-methyltransferase"/>
    <property type="match status" value="1"/>
</dbReference>
<feature type="binding site" evidence="9">
    <location>
        <position position="44"/>
    </location>
    <ligand>
        <name>S-adenosyl-L-methionine</name>
        <dbReference type="ChEBI" id="CHEBI:59789"/>
    </ligand>
</feature>